<feature type="transmembrane region" description="Helical" evidence="6">
    <location>
        <begin position="212"/>
        <end position="236"/>
    </location>
</feature>
<keyword evidence="3 6" id="KW-1133">Transmembrane helix</keyword>
<evidence type="ECO:0000313" key="7">
    <source>
        <dbReference type="EMBL" id="CEM13703.1"/>
    </source>
</evidence>
<comment type="subcellular location">
    <subcellularLocation>
        <location evidence="1">Membrane</location>
        <topology evidence="1">Multi-pass membrane protein</topology>
    </subcellularLocation>
</comment>
<keyword evidence="2 6" id="KW-0812">Transmembrane</keyword>
<name>A0A0G4FIW7_VITBC</name>
<dbReference type="GO" id="GO:0005739">
    <property type="term" value="C:mitochondrion"/>
    <property type="evidence" value="ECO:0007669"/>
    <property type="project" value="TreeGrafter"/>
</dbReference>
<feature type="compositionally biased region" description="Basic residues" evidence="5">
    <location>
        <begin position="483"/>
        <end position="500"/>
    </location>
</feature>
<evidence type="ECO:0000256" key="4">
    <source>
        <dbReference type="ARBA" id="ARBA00023136"/>
    </source>
</evidence>
<keyword evidence="8" id="KW-1185">Reference proteome</keyword>
<organism evidence="7 8">
    <name type="scientific">Vitrella brassicaformis (strain CCMP3155)</name>
    <dbReference type="NCBI Taxonomy" id="1169540"/>
    <lineage>
        <taxon>Eukaryota</taxon>
        <taxon>Sar</taxon>
        <taxon>Alveolata</taxon>
        <taxon>Colpodellida</taxon>
        <taxon>Vitrellaceae</taxon>
        <taxon>Vitrella</taxon>
    </lineage>
</organism>
<feature type="region of interest" description="Disordered" evidence="5">
    <location>
        <begin position="343"/>
        <end position="363"/>
    </location>
</feature>
<accession>A0A0G4FIW7</accession>
<dbReference type="Pfam" id="PF10507">
    <property type="entry name" value="TMEM65"/>
    <property type="match status" value="1"/>
</dbReference>
<reference evidence="7 8" key="1">
    <citation type="submission" date="2014-11" db="EMBL/GenBank/DDBJ databases">
        <authorList>
            <person name="Zhu J."/>
            <person name="Qi W."/>
            <person name="Song R."/>
        </authorList>
    </citation>
    <scope>NUCLEOTIDE SEQUENCE [LARGE SCALE GENOMIC DNA]</scope>
</reference>
<feature type="region of interest" description="Disordered" evidence="5">
    <location>
        <begin position="389"/>
        <end position="431"/>
    </location>
</feature>
<dbReference type="AlphaFoldDB" id="A0A0G4FIW7"/>
<feature type="compositionally biased region" description="Basic and acidic residues" evidence="5">
    <location>
        <begin position="558"/>
        <end position="569"/>
    </location>
</feature>
<dbReference type="InterPro" id="IPR029016">
    <property type="entry name" value="GAF-like_dom_sf"/>
</dbReference>
<evidence type="ECO:0000256" key="1">
    <source>
        <dbReference type="ARBA" id="ARBA00004141"/>
    </source>
</evidence>
<dbReference type="InterPro" id="IPR019537">
    <property type="entry name" value="TMEM65"/>
</dbReference>
<dbReference type="GO" id="GO:0016020">
    <property type="term" value="C:membrane"/>
    <property type="evidence" value="ECO:0007669"/>
    <property type="project" value="UniProtKB-SubCell"/>
</dbReference>
<dbReference type="Gene3D" id="3.30.450.40">
    <property type="match status" value="1"/>
</dbReference>
<dbReference type="PANTHER" id="PTHR21706:SF15">
    <property type="entry name" value="TRANSMEMBRANE PROTEIN 65"/>
    <property type="match status" value="1"/>
</dbReference>
<evidence type="ECO:0000256" key="2">
    <source>
        <dbReference type="ARBA" id="ARBA00022692"/>
    </source>
</evidence>
<feature type="region of interest" description="Disordered" evidence="5">
    <location>
        <begin position="472"/>
        <end position="577"/>
    </location>
</feature>
<feature type="compositionally biased region" description="Basic and acidic residues" evidence="5">
    <location>
        <begin position="389"/>
        <end position="401"/>
    </location>
</feature>
<dbReference type="Proteomes" id="UP000041254">
    <property type="component" value="Unassembled WGS sequence"/>
</dbReference>
<evidence type="ECO:0000256" key="6">
    <source>
        <dbReference type="SAM" id="Phobius"/>
    </source>
</evidence>
<dbReference type="EMBL" id="CDMY01000447">
    <property type="protein sequence ID" value="CEM13703.1"/>
    <property type="molecule type" value="Genomic_DNA"/>
</dbReference>
<proteinExistence type="predicted"/>
<feature type="compositionally biased region" description="Low complexity" evidence="5">
    <location>
        <begin position="41"/>
        <end position="52"/>
    </location>
</feature>
<evidence type="ECO:0000313" key="8">
    <source>
        <dbReference type="Proteomes" id="UP000041254"/>
    </source>
</evidence>
<feature type="region of interest" description="Disordered" evidence="5">
    <location>
        <begin position="41"/>
        <end position="89"/>
    </location>
</feature>
<feature type="compositionally biased region" description="Polar residues" evidence="5">
    <location>
        <begin position="353"/>
        <end position="363"/>
    </location>
</feature>
<gene>
    <name evidence="7" type="ORF">Vbra_15534</name>
</gene>
<dbReference type="SUPFAM" id="SSF55781">
    <property type="entry name" value="GAF domain-like"/>
    <property type="match status" value="1"/>
</dbReference>
<evidence type="ECO:0000256" key="5">
    <source>
        <dbReference type="SAM" id="MobiDB-lite"/>
    </source>
</evidence>
<dbReference type="PANTHER" id="PTHR21706">
    <property type="entry name" value="TRANSMEMBRANE PROTEIN 65"/>
    <property type="match status" value="1"/>
</dbReference>
<feature type="transmembrane region" description="Helical" evidence="6">
    <location>
        <begin position="266"/>
        <end position="289"/>
    </location>
</feature>
<feature type="transmembrane region" description="Helical" evidence="6">
    <location>
        <begin position="177"/>
        <end position="200"/>
    </location>
</feature>
<dbReference type="OrthoDB" id="430821at2759"/>
<dbReference type="FunCoup" id="A0A0G4FIW7">
    <property type="interactions" value="1"/>
</dbReference>
<dbReference type="InParanoid" id="A0A0G4FIW7"/>
<protein>
    <recommendedName>
        <fullName evidence="9">GAF domain-containing protein</fullName>
    </recommendedName>
</protein>
<evidence type="ECO:0000256" key="3">
    <source>
        <dbReference type="ARBA" id="ARBA00022989"/>
    </source>
</evidence>
<sequence length="727" mass="78403">MHPGVSSLTRLVRARIIKQPPRSFHRPGIHRLIPQAARQLTNNKTDMNSSTDSSKDSGDSATTATSTATATDTGSTAVPVPPTPPTDVREETLLSGLVGMYRKLGASQGRSAYLMADGSGRVDGAKVLNELATTVGEDEKIAAEFAKTIDSDTLGRIEEATKDEQHVSVPDPGPLQLWLLAFSFAVSYAGFGFVDNFVMIAAGDVFDATLCVYMGLTTLAAAGLGNLLSDLLGLLIKGIIEDLGGRVGVPDARLSPAQMAMRKTKIWGNVGSMVGVTAGCVLGMCPLLWLDTDEAERLKHKKKRNELFAVVNEELAAVLESEQASMYLLDPTGTEVQTKHQPHLHAHRHPPLSGSSRTQPSYTDATETTMNVVRAPVVVERERIERLIKDETDRGGDRRGEGVMPGGGGGWFKARRRPRRSTDPDEDDIRVPVSKLDKDGLGYVLATKQMVNLSGDKAAQWISYPRLIRHTPDLPTPSPPPLPRHHATHHHSPPHKRLRILPHVLDRPPPSRADDKHASEGTPSHTHTSAAAAAPAPSASSSSSATDAGRPSEGSASAEKDREKDKERSGGMSLFLASDTMYEKDAMAKTGKPTEPKYVFTFRKVKPQGARASPYAEGLAPRQVLCAPLIGTRGELIGMVEVLNKVGGTGYTASDARVLRAVCSHLAIHLEEAKNQHVHQRPEALRKVFWMCREHMAGSPSPAAAKQEGLSWGSYLKSFIWSSSSGK</sequence>
<feature type="compositionally biased region" description="Low complexity" evidence="5">
    <location>
        <begin position="59"/>
        <end position="78"/>
    </location>
</feature>
<dbReference type="VEuPathDB" id="CryptoDB:Vbra_15534"/>
<evidence type="ECO:0008006" key="9">
    <source>
        <dbReference type="Google" id="ProtNLM"/>
    </source>
</evidence>
<keyword evidence="4 6" id="KW-0472">Membrane</keyword>
<feature type="compositionally biased region" description="Low complexity" evidence="5">
    <location>
        <begin position="522"/>
        <end position="546"/>
    </location>
</feature>